<accession>A0ABR3K2X5</accession>
<name>A0ABR3K2X5_TRISP</name>
<gene>
    <name evidence="1" type="ORF">TSPI_01637</name>
</gene>
<evidence type="ECO:0000313" key="1">
    <source>
        <dbReference type="EMBL" id="KAL1228250.1"/>
    </source>
</evidence>
<keyword evidence="1" id="KW-0436">Ligase</keyword>
<keyword evidence="2" id="KW-1185">Reference proteome</keyword>
<proteinExistence type="predicted"/>
<sequence>MVLELEVRRQRCESYLYGRVLLSNRHHDHIVTVVNDAFFFAKQDCIIDALVDTGHPVDDGIGRRRRAVLRIVNARNYHRRRSAFGQCYGRGAGVCEQNYRRCVAIGSGCGHCKGNGIHGVHWSGQHGLEFVEKMFLEKYRFRLATYLMHRTDRLDRMSTFGRLAGQHYTRGSAWLCRPSTPTSGGAYCRLAG</sequence>
<protein>
    <submittedName>
        <fullName evidence="1">Leucine--tRNA ligase</fullName>
    </submittedName>
</protein>
<dbReference type="EMBL" id="JBEUSY010000512">
    <property type="protein sequence ID" value="KAL1228250.1"/>
    <property type="molecule type" value="Genomic_DNA"/>
</dbReference>
<organism evidence="1 2">
    <name type="scientific">Trichinella spiralis</name>
    <name type="common">Trichina worm</name>
    <dbReference type="NCBI Taxonomy" id="6334"/>
    <lineage>
        <taxon>Eukaryota</taxon>
        <taxon>Metazoa</taxon>
        <taxon>Ecdysozoa</taxon>
        <taxon>Nematoda</taxon>
        <taxon>Enoplea</taxon>
        <taxon>Dorylaimia</taxon>
        <taxon>Trichinellida</taxon>
        <taxon>Trichinellidae</taxon>
        <taxon>Trichinella</taxon>
    </lineage>
</organism>
<dbReference type="GO" id="GO:0016874">
    <property type="term" value="F:ligase activity"/>
    <property type="evidence" value="ECO:0007669"/>
    <property type="project" value="UniProtKB-KW"/>
</dbReference>
<comment type="caution">
    <text evidence="1">The sequence shown here is derived from an EMBL/GenBank/DDBJ whole genome shotgun (WGS) entry which is preliminary data.</text>
</comment>
<dbReference type="Proteomes" id="UP001558632">
    <property type="component" value="Unassembled WGS sequence"/>
</dbReference>
<evidence type="ECO:0000313" key="2">
    <source>
        <dbReference type="Proteomes" id="UP001558632"/>
    </source>
</evidence>
<reference evidence="1 2" key="1">
    <citation type="submission" date="2024-07" db="EMBL/GenBank/DDBJ databases">
        <title>Enhanced genomic and transcriptomic resources for Trichinella pseudospiralis and T. spiralis underpin the discovery of pronounced molecular differences between stages and species.</title>
        <authorList>
            <person name="Pasi K.K."/>
            <person name="La Rosa G."/>
            <person name="Gomez-Morales M.A."/>
            <person name="Tosini F."/>
            <person name="Sumanam S."/>
            <person name="Young N.D."/>
            <person name="Chang B.C."/>
            <person name="Robin G.B."/>
        </authorList>
    </citation>
    <scope>NUCLEOTIDE SEQUENCE [LARGE SCALE GENOMIC DNA]</scope>
    <source>
        <strain evidence="1">ISS534</strain>
    </source>
</reference>